<comment type="caution">
    <text evidence="2">The sequence shown here is derived from an EMBL/GenBank/DDBJ whole genome shotgun (WGS) entry which is preliminary data.</text>
</comment>
<evidence type="ECO:0000313" key="2">
    <source>
        <dbReference type="EMBL" id="GFR19580.1"/>
    </source>
</evidence>
<name>A0A8X6HCQ9_TRICU</name>
<gene>
    <name evidence="2" type="ORF">TNCT_707491</name>
</gene>
<proteinExistence type="predicted"/>
<keyword evidence="3" id="KW-1185">Reference proteome</keyword>
<dbReference type="EMBL" id="BMAO01027782">
    <property type="protein sequence ID" value="GFR19580.1"/>
    <property type="molecule type" value="Genomic_DNA"/>
</dbReference>
<evidence type="ECO:0000256" key="1">
    <source>
        <dbReference type="SAM" id="MobiDB-lite"/>
    </source>
</evidence>
<dbReference type="Proteomes" id="UP000887116">
    <property type="component" value="Unassembled WGS sequence"/>
</dbReference>
<feature type="region of interest" description="Disordered" evidence="1">
    <location>
        <begin position="1"/>
        <end position="20"/>
    </location>
</feature>
<sequence>MVPSSMNSLPSDCQTSSDRSVSANNELLKMEINRPFYDFQMENICLLREVVQNVTELQHFMEFVGHRGTCIQTELSNVSEISNNPKQNFVEIEFGKLMHLKDLCSRIKNSTRSITMHLVRAADFFLGRHDGNKNGNLKYFNKSCSRGDLEIASKNHPVQELVKT</sequence>
<reference evidence="2" key="1">
    <citation type="submission" date="2020-07" db="EMBL/GenBank/DDBJ databases">
        <title>Multicomponent nature underlies the extraordinary mechanical properties of spider dragline silk.</title>
        <authorList>
            <person name="Kono N."/>
            <person name="Nakamura H."/>
            <person name="Mori M."/>
            <person name="Yoshida Y."/>
            <person name="Ohtoshi R."/>
            <person name="Malay A.D."/>
            <person name="Moran D.A.P."/>
            <person name="Tomita M."/>
            <person name="Numata K."/>
            <person name="Arakawa K."/>
        </authorList>
    </citation>
    <scope>NUCLEOTIDE SEQUENCE</scope>
</reference>
<dbReference type="AlphaFoldDB" id="A0A8X6HCQ9"/>
<accession>A0A8X6HCQ9</accession>
<evidence type="ECO:0000313" key="3">
    <source>
        <dbReference type="Proteomes" id="UP000887116"/>
    </source>
</evidence>
<protein>
    <submittedName>
        <fullName evidence="2">Uncharacterized protein</fullName>
    </submittedName>
</protein>
<organism evidence="2 3">
    <name type="scientific">Trichonephila clavata</name>
    <name type="common">Joro spider</name>
    <name type="synonym">Nephila clavata</name>
    <dbReference type="NCBI Taxonomy" id="2740835"/>
    <lineage>
        <taxon>Eukaryota</taxon>
        <taxon>Metazoa</taxon>
        <taxon>Ecdysozoa</taxon>
        <taxon>Arthropoda</taxon>
        <taxon>Chelicerata</taxon>
        <taxon>Arachnida</taxon>
        <taxon>Araneae</taxon>
        <taxon>Araneomorphae</taxon>
        <taxon>Entelegynae</taxon>
        <taxon>Araneoidea</taxon>
        <taxon>Nephilidae</taxon>
        <taxon>Trichonephila</taxon>
    </lineage>
</organism>